<comment type="similarity">
    <text evidence="1">Belongs to the peptidase M81 family.</text>
</comment>
<sequence length="488" mass="52781">MKVFIACLGTETNTFSPLPTAEAGFREWMLYRGDATRRPENLFSAPLHVWRRAAEAQQAEVAESLSAFAQPAGVTVRKVYEGFRDEILTDLKAAMPVDIVLLSLHGAMVADGYDDCEGDLLEKIRAVVGPQAAVGAELDLHCSITEKMLTSADALITFKEYPHTDSKERAQELYDILLAKQQGAAKPVMAVFDTRMINLWRTPVEPMTGFVKEMQAQEGKDGILSVSFAHGFPMQDVPDATAKVIVIADGDVARASAVAERFGKKIWGMREQTATQNLSIDAALDRATSAAARHPVVLADVTDNPGGGAPGDATFILRRILERGIQNVASGLYWDPMAVRFCCDAGEGATLDLRLGGKCGMTSGDPLDLKVTVKRMLTDAMQPALSGDVPIGDAVWLQVEGGIDLVLISTRTQTFHPGAFEQFGIDVKSKAIIVVKSTQHFHAGFAPIAGEILHVQAPGAMRSDFADIPFQKVRGPYWPRVADPFAAE</sequence>
<keyword evidence="5" id="KW-1185">Reference proteome</keyword>
<proteinExistence type="inferred from homology"/>
<dbReference type="GO" id="GO:0008237">
    <property type="term" value="F:metallopeptidase activity"/>
    <property type="evidence" value="ECO:0007669"/>
    <property type="project" value="UniProtKB-KW"/>
</dbReference>
<dbReference type="RefSeq" id="WP_144067257.1">
    <property type="nucleotide sequence ID" value="NZ_CP041636.1"/>
</dbReference>
<feature type="domain" description="Microcystin LR degradation protein MlrC C-terminal" evidence="2">
    <location>
        <begin position="298"/>
        <end position="472"/>
    </location>
</feature>
<evidence type="ECO:0000313" key="5">
    <source>
        <dbReference type="Proteomes" id="UP000317496"/>
    </source>
</evidence>
<dbReference type="InterPro" id="IPR009197">
    <property type="entry name" value="MlrC"/>
</dbReference>
<keyword evidence="1" id="KW-0378">Hydrolase</keyword>
<evidence type="ECO:0000259" key="2">
    <source>
        <dbReference type="Pfam" id="PF07171"/>
    </source>
</evidence>
<gene>
    <name evidence="4" type="ORF">FNB15_02840</name>
</gene>
<comment type="function">
    <text evidence="1">Involved in peptidolytic degradation of cyclic heptapeptide hepatotoxin microcystin (MC).</text>
</comment>
<dbReference type="GO" id="GO:0046872">
    <property type="term" value="F:metal ion binding"/>
    <property type="evidence" value="ECO:0007669"/>
    <property type="project" value="UniProtKB-KW"/>
</dbReference>
<reference evidence="4 5" key="1">
    <citation type="submission" date="2019-07" db="EMBL/GenBank/DDBJ databases">
        <title>Genome sequencing for Ferrovibrio sp. K5.</title>
        <authorList>
            <person name="Park S.-J."/>
        </authorList>
    </citation>
    <scope>NUCLEOTIDE SEQUENCE [LARGE SCALE GENOMIC DNA]</scope>
    <source>
        <strain evidence="4 5">K5</strain>
    </source>
</reference>
<dbReference type="KEGG" id="fer:FNB15_02840"/>
<evidence type="ECO:0000259" key="3">
    <source>
        <dbReference type="Pfam" id="PF07364"/>
    </source>
</evidence>
<dbReference type="PIRSF" id="PIRSF012702">
    <property type="entry name" value="UCP012702"/>
    <property type="match status" value="1"/>
</dbReference>
<dbReference type="InterPro" id="IPR015995">
    <property type="entry name" value="MlrC_N"/>
</dbReference>
<dbReference type="Pfam" id="PF07171">
    <property type="entry name" value="MlrC_C"/>
    <property type="match status" value="1"/>
</dbReference>
<dbReference type="OrthoDB" id="9782658at2"/>
<accession>A0A516GXN0</accession>
<dbReference type="EMBL" id="CP041636">
    <property type="protein sequence ID" value="QDO96276.1"/>
    <property type="molecule type" value="Genomic_DNA"/>
</dbReference>
<feature type="domain" description="Microcystin LR degradation protein MlrC N-terminal" evidence="3">
    <location>
        <begin position="2"/>
        <end position="287"/>
    </location>
</feature>
<keyword evidence="1" id="KW-0479">Metal-binding</keyword>
<dbReference type="Pfam" id="PF07364">
    <property type="entry name" value="DUF1485"/>
    <property type="match status" value="1"/>
</dbReference>
<name>A0A516GXN0_9PROT</name>
<organism evidence="4 5">
    <name type="scientific">Ferrovibrio terrae</name>
    <dbReference type="NCBI Taxonomy" id="2594003"/>
    <lineage>
        <taxon>Bacteria</taxon>
        <taxon>Pseudomonadati</taxon>
        <taxon>Pseudomonadota</taxon>
        <taxon>Alphaproteobacteria</taxon>
        <taxon>Rhodospirillales</taxon>
        <taxon>Rhodospirillaceae</taxon>
        <taxon>Ferrovibrio</taxon>
    </lineage>
</organism>
<keyword evidence="1" id="KW-0645">Protease</keyword>
<dbReference type="InterPro" id="IPR010799">
    <property type="entry name" value="MlrC_C"/>
</dbReference>
<comment type="cofactor">
    <cofactor evidence="1">
        <name>Zn(2+)</name>
        <dbReference type="ChEBI" id="CHEBI:29105"/>
    </cofactor>
    <text evidence="1">Binds 1 zinc ion per subunit.</text>
</comment>
<dbReference type="AlphaFoldDB" id="A0A516GXN0"/>
<dbReference type="Proteomes" id="UP000317496">
    <property type="component" value="Chromosome"/>
</dbReference>
<keyword evidence="1" id="KW-0482">Metalloprotease</keyword>
<evidence type="ECO:0000256" key="1">
    <source>
        <dbReference type="PIRNR" id="PIRNR012702"/>
    </source>
</evidence>
<evidence type="ECO:0000313" key="4">
    <source>
        <dbReference type="EMBL" id="QDO96276.1"/>
    </source>
</evidence>
<protein>
    <recommendedName>
        <fullName evidence="1">Microcystinase C</fullName>
        <shortName evidence="1">MlrC</shortName>
    </recommendedName>
</protein>
<dbReference type="GO" id="GO:0006508">
    <property type="term" value="P:proteolysis"/>
    <property type="evidence" value="ECO:0007669"/>
    <property type="project" value="UniProtKB-KW"/>
</dbReference>